<evidence type="ECO:0000313" key="3">
    <source>
        <dbReference type="Proteomes" id="UP000215158"/>
    </source>
</evidence>
<evidence type="ECO:0000256" key="1">
    <source>
        <dbReference type="ARBA" id="ARBA00022679"/>
    </source>
</evidence>
<proteinExistence type="predicted"/>
<accession>A0A248VLC5</accession>
<dbReference type="InterPro" id="IPR044855">
    <property type="entry name" value="CoA-Trfase_III_dom3_sf"/>
</dbReference>
<dbReference type="InterPro" id="IPR003673">
    <property type="entry name" value="CoA-Trfase_fam_III"/>
</dbReference>
<sequence length="412" mass="43864">MTAHLNDGTQGALQGLKVVDLSRVLGGPYCTQALADHGAQVIKLEPPDGDETRGWGPPFHGDTAWYFAGVNRNKQGIAVDLSRDEGRAILWKLLEGADVLVENFKPGTLARWGMDYERDLRERFPRLIHCAVSGFGPDGPLGGLPGYDAAIQAMTGLMSVNGERDGPATRVGLPVVDMVTGLNALAGILLALAERARSGRGQSIDIALYDCGVSLLHPHLPNYFGSGRTPQRSGNAHPNITPYDSYRTATAPIFLAVGNDRQFARLCAHLGAPELADDPRYVDNRSRCAHREPLKAALEGLLAAHDGEALAHALINAGVPCGPVHTVDVVARHPHTLHRGMVVELGEYRGTASPIKLSRTPATYRSAPPSLGAHTRDLLDALGIDAATQRRLFEAGVLKAGGLEAGEPEAEA</sequence>
<dbReference type="Gene3D" id="3.40.50.10540">
    <property type="entry name" value="Crotonobetainyl-coa:carnitine coa-transferase, domain 1"/>
    <property type="match status" value="1"/>
</dbReference>
<gene>
    <name evidence="2" type="ORF">CJU94_17925</name>
</gene>
<dbReference type="Pfam" id="PF02515">
    <property type="entry name" value="CoA_transf_3"/>
    <property type="match status" value="1"/>
</dbReference>
<dbReference type="KEGG" id="parb:CJU94_17925"/>
<keyword evidence="1 2" id="KW-0808">Transferase</keyword>
<protein>
    <submittedName>
        <fullName evidence="2">CoA transferase</fullName>
    </submittedName>
</protein>
<dbReference type="PANTHER" id="PTHR48207:SF3">
    <property type="entry name" value="SUCCINATE--HYDROXYMETHYLGLUTARATE COA-TRANSFERASE"/>
    <property type="match status" value="1"/>
</dbReference>
<dbReference type="SUPFAM" id="SSF89796">
    <property type="entry name" value="CoA-transferase family III (CaiB/BaiF)"/>
    <property type="match status" value="1"/>
</dbReference>
<dbReference type="InterPro" id="IPR023606">
    <property type="entry name" value="CoA-Trfase_III_dom_1_sf"/>
</dbReference>
<dbReference type="OrthoDB" id="5294844at2"/>
<evidence type="ECO:0000313" key="2">
    <source>
        <dbReference type="EMBL" id="ASV99853.1"/>
    </source>
</evidence>
<reference evidence="2 3" key="1">
    <citation type="submission" date="2017-08" db="EMBL/GenBank/DDBJ databases">
        <title>Identification and genetic characteristics of simultaneous BTEX- and naphthalene-degrading Paraburkholderia sp. BN5 isolated from petroleum-contaminated soil.</title>
        <authorList>
            <person name="Lee Y."/>
            <person name="Jeon C.O."/>
        </authorList>
    </citation>
    <scope>NUCLEOTIDE SEQUENCE [LARGE SCALE GENOMIC DNA]</scope>
    <source>
        <strain evidence="2 3">BN5</strain>
    </source>
</reference>
<name>A0A248VLC5_9BURK</name>
<dbReference type="Proteomes" id="UP000215158">
    <property type="component" value="Chromosome 1"/>
</dbReference>
<dbReference type="RefSeq" id="WP_095419835.1">
    <property type="nucleotide sequence ID" value="NZ_CP022989.1"/>
</dbReference>
<dbReference type="InterPro" id="IPR050483">
    <property type="entry name" value="CoA-transferase_III_domain"/>
</dbReference>
<dbReference type="GO" id="GO:0008410">
    <property type="term" value="F:CoA-transferase activity"/>
    <property type="evidence" value="ECO:0007669"/>
    <property type="project" value="TreeGrafter"/>
</dbReference>
<dbReference type="Gene3D" id="3.30.1540.10">
    <property type="entry name" value="formyl-coa transferase, domain 3"/>
    <property type="match status" value="1"/>
</dbReference>
<dbReference type="PANTHER" id="PTHR48207">
    <property type="entry name" value="SUCCINATE--HYDROXYMETHYLGLUTARATE COA-TRANSFERASE"/>
    <property type="match status" value="1"/>
</dbReference>
<dbReference type="EMBL" id="CP022989">
    <property type="protein sequence ID" value="ASV99853.1"/>
    <property type="molecule type" value="Genomic_DNA"/>
</dbReference>
<keyword evidence="3" id="KW-1185">Reference proteome</keyword>
<organism evidence="2 3">
    <name type="scientific">Paraburkholderia aromaticivorans</name>
    <dbReference type="NCBI Taxonomy" id="2026199"/>
    <lineage>
        <taxon>Bacteria</taxon>
        <taxon>Pseudomonadati</taxon>
        <taxon>Pseudomonadota</taxon>
        <taxon>Betaproteobacteria</taxon>
        <taxon>Burkholderiales</taxon>
        <taxon>Burkholderiaceae</taxon>
        <taxon>Paraburkholderia</taxon>
    </lineage>
</organism>
<dbReference type="AlphaFoldDB" id="A0A248VLC5"/>